<dbReference type="OrthoDB" id="10254730at2759"/>
<gene>
    <name evidence="8" type="ORF">BOTBODRAFT_26684</name>
</gene>
<dbReference type="InterPro" id="IPR007185">
    <property type="entry name" value="DNA_pol_a/d/e_bsu"/>
</dbReference>
<organism evidence="8 9">
    <name type="scientific">Botryobasidium botryosum (strain FD-172 SS1)</name>
    <dbReference type="NCBI Taxonomy" id="930990"/>
    <lineage>
        <taxon>Eukaryota</taxon>
        <taxon>Fungi</taxon>
        <taxon>Dikarya</taxon>
        <taxon>Basidiomycota</taxon>
        <taxon>Agaricomycotina</taxon>
        <taxon>Agaricomycetes</taxon>
        <taxon>Cantharellales</taxon>
        <taxon>Botryobasidiaceae</taxon>
        <taxon>Botryobasidium</taxon>
    </lineage>
</organism>
<dbReference type="GO" id="GO:0042276">
    <property type="term" value="P:error-prone translesion synthesis"/>
    <property type="evidence" value="ECO:0007669"/>
    <property type="project" value="TreeGrafter"/>
</dbReference>
<comment type="subcellular location">
    <subcellularLocation>
        <location evidence="1 6">Nucleus</location>
    </subcellularLocation>
</comment>
<evidence type="ECO:0000256" key="2">
    <source>
        <dbReference type="ARBA" id="ARBA00009560"/>
    </source>
</evidence>
<evidence type="ECO:0000256" key="3">
    <source>
        <dbReference type="ARBA" id="ARBA00022705"/>
    </source>
</evidence>
<keyword evidence="5 6" id="KW-0539">Nucleus</keyword>
<proteinExistence type="inferred from homology"/>
<evidence type="ECO:0000313" key="9">
    <source>
        <dbReference type="Proteomes" id="UP000027195"/>
    </source>
</evidence>
<evidence type="ECO:0000313" key="8">
    <source>
        <dbReference type="EMBL" id="KDQ20670.1"/>
    </source>
</evidence>
<dbReference type="EMBL" id="KL198017">
    <property type="protein sequence ID" value="KDQ20670.1"/>
    <property type="molecule type" value="Genomic_DNA"/>
</dbReference>
<evidence type="ECO:0000256" key="4">
    <source>
        <dbReference type="ARBA" id="ARBA00023125"/>
    </source>
</evidence>
<evidence type="ECO:0000256" key="1">
    <source>
        <dbReference type="ARBA" id="ARBA00004123"/>
    </source>
</evidence>
<keyword evidence="9" id="KW-1185">Reference proteome</keyword>
<dbReference type="Proteomes" id="UP000027195">
    <property type="component" value="Unassembled WGS sequence"/>
</dbReference>
<protein>
    <recommendedName>
        <fullName evidence="6">DNA polymerase epsilon subunit</fullName>
    </recommendedName>
    <alternativeName>
        <fullName evidence="6">DNA polymerase II subunit 2</fullName>
    </alternativeName>
</protein>
<dbReference type="PANTHER" id="PTHR12708">
    <property type="entry name" value="DNA POLYMERASE EPSILON SUBUNIT B"/>
    <property type="match status" value="1"/>
</dbReference>
<dbReference type="InterPro" id="IPR016266">
    <property type="entry name" value="POLE2"/>
</dbReference>
<dbReference type="STRING" id="930990.A0A067N137"/>
<evidence type="ECO:0000256" key="5">
    <source>
        <dbReference type="ARBA" id="ARBA00023242"/>
    </source>
</evidence>
<name>A0A067N137_BOTB1</name>
<dbReference type="HOGENOM" id="CLU_010628_2_1_1"/>
<accession>A0A067N137</accession>
<reference evidence="9" key="1">
    <citation type="journal article" date="2014" name="Proc. Natl. Acad. Sci. U.S.A.">
        <title>Extensive sampling of basidiomycete genomes demonstrates inadequacy of the white-rot/brown-rot paradigm for wood decay fungi.</title>
        <authorList>
            <person name="Riley R."/>
            <person name="Salamov A.A."/>
            <person name="Brown D.W."/>
            <person name="Nagy L.G."/>
            <person name="Floudas D."/>
            <person name="Held B.W."/>
            <person name="Levasseur A."/>
            <person name="Lombard V."/>
            <person name="Morin E."/>
            <person name="Otillar R."/>
            <person name="Lindquist E.A."/>
            <person name="Sun H."/>
            <person name="LaButti K.M."/>
            <person name="Schmutz J."/>
            <person name="Jabbour D."/>
            <person name="Luo H."/>
            <person name="Baker S.E."/>
            <person name="Pisabarro A.G."/>
            <person name="Walton J.D."/>
            <person name="Blanchette R.A."/>
            <person name="Henrissat B."/>
            <person name="Martin F."/>
            <person name="Cullen D."/>
            <person name="Hibbett D.S."/>
            <person name="Grigoriev I.V."/>
        </authorList>
    </citation>
    <scope>NUCLEOTIDE SEQUENCE [LARGE SCALE GENOMIC DNA]</scope>
    <source>
        <strain evidence="9">FD-172 SS1</strain>
    </source>
</reference>
<dbReference type="Pfam" id="PF04042">
    <property type="entry name" value="DNA_pol_E_B"/>
    <property type="match status" value="1"/>
</dbReference>
<dbReference type="AlphaFoldDB" id="A0A067N137"/>
<sequence length="547" mass="61394">MASRQIILKIFTRKYQLSLKSDAIQFVEEVIAEHGLADDVERIETSVELLAKQYMLQDECSTIVTKSALEHIYETLRLASENTADPAGSLDPNTEINPDHHLFVVNAFEMPRWHFSHERNAFERNPKPPTIAGTPASRHTYLRDRHNIIKQIVLRNENFSPPAIANRDRDSYFKLTSTKNLLGRAGQRFLVFGMLTRTPQGKLCLEDLDGQVELDISEITPSEGLYTEGCFVLIEGDYTDEDILSVIAIGHPPPERRVIARSIHGHIDFLGKGATTIMEDEKYTALLRTHPDLTTAAFIVLSDLWLDHSRSLNGLRKLLETCVATNFIPLVWILCGDFSSVGVGSGSGEALEQYQDNFDALADLLTAFPAISQTSHFIFVPGPLDPWAAPGPLPRSPLPAAFTGRIRARIPKAVFATNPCRIRFFGQEIVIFREDLMRRMLRNLIGIKGDGGDVDLKRYLVQSILDQCHLSPLPITVQPVLWEYDHALRLYPMPTALILADKYERFELTYEGCHVFNPGSFVGSSLSFSTYFPATVRSEPSVIEAED</sequence>
<keyword evidence="3 6" id="KW-0235">DNA replication</keyword>
<keyword evidence="4 6" id="KW-0238">DNA-binding</keyword>
<evidence type="ECO:0000256" key="6">
    <source>
        <dbReference type="PIRNR" id="PIRNR000799"/>
    </source>
</evidence>
<feature type="domain" description="DNA polymerase alpha/delta/epsilon subunit B" evidence="7">
    <location>
        <begin position="298"/>
        <end position="506"/>
    </location>
</feature>
<dbReference type="GO" id="GO:0006261">
    <property type="term" value="P:DNA-templated DNA replication"/>
    <property type="evidence" value="ECO:0007669"/>
    <property type="project" value="InterPro"/>
</dbReference>
<dbReference type="FunCoup" id="A0A067N137">
    <property type="interactions" value="366"/>
</dbReference>
<dbReference type="PANTHER" id="PTHR12708:SF0">
    <property type="entry name" value="DNA POLYMERASE EPSILON SUBUNIT 2"/>
    <property type="match status" value="1"/>
</dbReference>
<dbReference type="PIRSF" id="PIRSF000799">
    <property type="entry name" value="DNA_pol_eps_2"/>
    <property type="match status" value="1"/>
</dbReference>
<comment type="function">
    <text evidence="6">Participates in DNA repair and in chromosomal DNA replication.</text>
</comment>
<dbReference type="InParanoid" id="A0A067N137"/>
<evidence type="ECO:0000259" key="7">
    <source>
        <dbReference type="Pfam" id="PF04042"/>
    </source>
</evidence>
<dbReference type="GO" id="GO:0008622">
    <property type="term" value="C:epsilon DNA polymerase complex"/>
    <property type="evidence" value="ECO:0007669"/>
    <property type="project" value="UniProtKB-UniRule"/>
</dbReference>
<comment type="similarity">
    <text evidence="2 6">Belongs to the DNA polymerase epsilon subunit B family.</text>
</comment>
<dbReference type="GO" id="GO:0003677">
    <property type="term" value="F:DNA binding"/>
    <property type="evidence" value="ECO:0007669"/>
    <property type="project" value="UniProtKB-UniRule"/>
</dbReference>